<keyword evidence="5" id="KW-1185">Reference proteome</keyword>
<evidence type="ECO:0000313" key="4">
    <source>
        <dbReference type="EMBL" id="QDG52111.1"/>
    </source>
</evidence>
<evidence type="ECO:0000256" key="1">
    <source>
        <dbReference type="ARBA" id="ARBA00004613"/>
    </source>
</evidence>
<proteinExistence type="predicted"/>
<dbReference type="SUPFAM" id="SSF88713">
    <property type="entry name" value="Glycoside hydrolase/deacetylase"/>
    <property type="match status" value="1"/>
</dbReference>
<dbReference type="RefSeq" id="WP_141198588.1">
    <property type="nucleotide sequence ID" value="NZ_CP041186.1"/>
</dbReference>
<dbReference type="PANTHER" id="PTHR34216">
    <property type="match status" value="1"/>
</dbReference>
<dbReference type="Proteomes" id="UP000315995">
    <property type="component" value="Chromosome"/>
</dbReference>
<dbReference type="GO" id="GO:0016810">
    <property type="term" value="F:hydrolase activity, acting on carbon-nitrogen (but not peptide) bonds"/>
    <property type="evidence" value="ECO:0007669"/>
    <property type="project" value="InterPro"/>
</dbReference>
<evidence type="ECO:0000259" key="3">
    <source>
        <dbReference type="PROSITE" id="PS51677"/>
    </source>
</evidence>
<feature type="domain" description="NodB homology" evidence="3">
    <location>
        <begin position="67"/>
        <end position="295"/>
    </location>
</feature>
<keyword evidence="2" id="KW-0732">Signal</keyword>
<organism evidence="4 5">
    <name type="scientific">Persicimonas caeni</name>
    <dbReference type="NCBI Taxonomy" id="2292766"/>
    <lineage>
        <taxon>Bacteria</taxon>
        <taxon>Deltaproteobacteria</taxon>
        <taxon>Bradymonadales</taxon>
        <taxon>Bradymonadaceae</taxon>
        <taxon>Persicimonas</taxon>
    </lineage>
</organism>
<dbReference type="GO" id="GO:0005975">
    <property type="term" value="P:carbohydrate metabolic process"/>
    <property type="evidence" value="ECO:0007669"/>
    <property type="project" value="InterPro"/>
</dbReference>
<comment type="subcellular location">
    <subcellularLocation>
        <location evidence="1">Secreted</location>
    </subcellularLocation>
</comment>
<name>A0A4Y6PUV0_PERCE</name>
<dbReference type="PANTHER" id="PTHR34216:SF3">
    <property type="entry name" value="POLY-BETA-1,6-N-ACETYL-D-GLUCOSAMINE N-DEACETYLASE"/>
    <property type="match status" value="1"/>
</dbReference>
<dbReference type="InterPro" id="IPR051398">
    <property type="entry name" value="Polysacch_Deacetylase"/>
</dbReference>
<dbReference type="OrthoDB" id="9776235at2"/>
<reference evidence="4 5" key="1">
    <citation type="submission" date="2019-06" db="EMBL/GenBank/DDBJ databases">
        <title>Persicimonas caeni gen. nov., sp. nov., a predatory bacterium isolated from solar saltern.</title>
        <authorList>
            <person name="Wang S."/>
        </authorList>
    </citation>
    <scope>NUCLEOTIDE SEQUENCE [LARGE SCALE GENOMIC DNA]</scope>
    <source>
        <strain evidence="4 5">YN101</strain>
    </source>
</reference>
<evidence type="ECO:0000313" key="5">
    <source>
        <dbReference type="Proteomes" id="UP000315995"/>
    </source>
</evidence>
<dbReference type="AlphaFoldDB" id="A0A4Y6PUV0"/>
<dbReference type="EMBL" id="CP041186">
    <property type="protein sequence ID" value="QDG52111.1"/>
    <property type="molecule type" value="Genomic_DNA"/>
</dbReference>
<dbReference type="CDD" id="cd10918">
    <property type="entry name" value="CE4_NodB_like_5s_6s"/>
    <property type="match status" value="1"/>
</dbReference>
<dbReference type="PROSITE" id="PS51677">
    <property type="entry name" value="NODB"/>
    <property type="match status" value="1"/>
</dbReference>
<protein>
    <submittedName>
        <fullName evidence="4">Polysaccharide deacetylase family protein</fullName>
    </submittedName>
</protein>
<dbReference type="GO" id="GO:0005576">
    <property type="term" value="C:extracellular region"/>
    <property type="evidence" value="ECO:0007669"/>
    <property type="project" value="UniProtKB-SubCell"/>
</dbReference>
<accession>A0A5B8Y5V4</accession>
<dbReference type="Gene3D" id="3.20.20.370">
    <property type="entry name" value="Glycoside hydrolase/deacetylase"/>
    <property type="match status" value="1"/>
</dbReference>
<gene>
    <name evidence="4" type="ORF">FIV42_15575</name>
</gene>
<dbReference type="Pfam" id="PF01522">
    <property type="entry name" value="Polysacc_deac_1"/>
    <property type="match status" value="1"/>
</dbReference>
<dbReference type="InterPro" id="IPR002509">
    <property type="entry name" value="NODB_dom"/>
</dbReference>
<sequence>MVELRIECFHRVLPSEARTSQWPYFARGSAMTVEEFDDRLAYLARHYEIVDEVQVAKLLDGEAASSRACWITFDDGYADVLDHAAPVAAKYGFRPSIFMTTRALSGEWWPPVDRWYSVLRQAERQLFRLSHDRIHECWELRTESGRERAVVGKLKSAYLDATPARQAEMLETLADEFDISDALAQVPAFLKSSDLVELSSMGWYVGPHGHQHRLLPLLAPEQLEAEVLHSVETLELLPLRNRSSWFAYSDGRHDPRVRHQVSRLLSSRGYRGALTIEGRPASGKSDLWSTPRFIA</sequence>
<dbReference type="InterPro" id="IPR011330">
    <property type="entry name" value="Glyco_hydro/deAcase_b/a-brl"/>
</dbReference>
<accession>A0A4Y6PUV0</accession>
<evidence type="ECO:0000256" key="2">
    <source>
        <dbReference type="ARBA" id="ARBA00022729"/>
    </source>
</evidence>